<dbReference type="Proteomes" id="UP001499852">
    <property type="component" value="Unassembled WGS sequence"/>
</dbReference>
<dbReference type="InterPro" id="IPR007140">
    <property type="entry name" value="DUF350"/>
</dbReference>
<name>A0ABP9PPL6_9BACT</name>
<dbReference type="EMBL" id="BAABIA010000014">
    <property type="protein sequence ID" value="GAA5149513.1"/>
    <property type="molecule type" value="Genomic_DNA"/>
</dbReference>
<accession>A0ABP9PPL6</accession>
<feature type="transmembrane region" description="Helical" evidence="7">
    <location>
        <begin position="46"/>
        <end position="66"/>
    </location>
</feature>
<comment type="caution">
    <text evidence="8">The sequence shown here is derived from an EMBL/GenBank/DDBJ whole genome shotgun (WGS) entry which is preliminary data.</text>
</comment>
<evidence type="ECO:0000256" key="1">
    <source>
        <dbReference type="ARBA" id="ARBA00004651"/>
    </source>
</evidence>
<evidence type="ECO:0000256" key="2">
    <source>
        <dbReference type="ARBA" id="ARBA00005779"/>
    </source>
</evidence>
<keyword evidence="9" id="KW-1185">Reference proteome</keyword>
<evidence type="ECO:0000313" key="8">
    <source>
        <dbReference type="EMBL" id="GAA5149513.1"/>
    </source>
</evidence>
<organism evidence="8 9">
    <name type="scientific">Prosthecobacter algae</name>
    <dbReference type="NCBI Taxonomy" id="1144682"/>
    <lineage>
        <taxon>Bacteria</taxon>
        <taxon>Pseudomonadati</taxon>
        <taxon>Verrucomicrobiota</taxon>
        <taxon>Verrucomicrobiia</taxon>
        <taxon>Verrucomicrobiales</taxon>
        <taxon>Verrucomicrobiaceae</taxon>
        <taxon>Prosthecobacter</taxon>
    </lineage>
</organism>
<evidence type="ECO:0000256" key="6">
    <source>
        <dbReference type="ARBA" id="ARBA00023136"/>
    </source>
</evidence>
<evidence type="ECO:0000313" key="9">
    <source>
        <dbReference type="Proteomes" id="UP001499852"/>
    </source>
</evidence>
<sequence length="67" mass="7212">MDFAILLNSIIYAVLGIIIFVSGFIIVDKLTPYDLWKQLVEEKNLALAIVVGAAALGICQIIAAAIH</sequence>
<dbReference type="Pfam" id="PF03994">
    <property type="entry name" value="DUF350"/>
    <property type="match status" value="1"/>
</dbReference>
<evidence type="ECO:0000256" key="7">
    <source>
        <dbReference type="SAM" id="Phobius"/>
    </source>
</evidence>
<keyword evidence="3" id="KW-1003">Cell membrane</keyword>
<comment type="subcellular location">
    <subcellularLocation>
        <location evidence="1">Cell membrane</location>
        <topology evidence="1">Multi-pass membrane protein</topology>
    </subcellularLocation>
</comment>
<reference evidence="9" key="1">
    <citation type="journal article" date="2019" name="Int. J. Syst. Evol. Microbiol.">
        <title>The Global Catalogue of Microorganisms (GCM) 10K type strain sequencing project: providing services to taxonomists for standard genome sequencing and annotation.</title>
        <authorList>
            <consortium name="The Broad Institute Genomics Platform"/>
            <consortium name="The Broad Institute Genome Sequencing Center for Infectious Disease"/>
            <person name="Wu L."/>
            <person name="Ma J."/>
        </authorList>
    </citation>
    <scope>NUCLEOTIDE SEQUENCE [LARGE SCALE GENOMIC DNA]</scope>
    <source>
        <strain evidence="9">JCM 18053</strain>
    </source>
</reference>
<keyword evidence="5 7" id="KW-1133">Transmembrane helix</keyword>
<feature type="transmembrane region" description="Helical" evidence="7">
    <location>
        <begin position="5"/>
        <end position="26"/>
    </location>
</feature>
<keyword evidence="4 7" id="KW-0812">Transmembrane</keyword>
<gene>
    <name evidence="8" type="ORF">GCM10023213_47310</name>
</gene>
<evidence type="ECO:0000256" key="3">
    <source>
        <dbReference type="ARBA" id="ARBA00022475"/>
    </source>
</evidence>
<proteinExistence type="inferred from homology"/>
<dbReference type="RefSeq" id="WP_345738898.1">
    <property type="nucleotide sequence ID" value="NZ_BAABIA010000014.1"/>
</dbReference>
<comment type="similarity">
    <text evidence="2">Belongs to the UPF0719 family.</text>
</comment>
<evidence type="ECO:0000256" key="4">
    <source>
        <dbReference type="ARBA" id="ARBA00022692"/>
    </source>
</evidence>
<keyword evidence="6 7" id="KW-0472">Membrane</keyword>
<evidence type="ECO:0000256" key="5">
    <source>
        <dbReference type="ARBA" id="ARBA00022989"/>
    </source>
</evidence>
<evidence type="ECO:0008006" key="10">
    <source>
        <dbReference type="Google" id="ProtNLM"/>
    </source>
</evidence>
<protein>
    <recommendedName>
        <fullName evidence="10">DUF350 domain-containing protein</fullName>
    </recommendedName>
</protein>